<feature type="region of interest" description="Disordered" evidence="1">
    <location>
        <begin position="128"/>
        <end position="163"/>
    </location>
</feature>
<name>X0U2U2_9ZZZZ</name>
<organism evidence="2">
    <name type="scientific">marine sediment metagenome</name>
    <dbReference type="NCBI Taxonomy" id="412755"/>
    <lineage>
        <taxon>unclassified sequences</taxon>
        <taxon>metagenomes</taxon>
        <taxon>ecological metagenomes</taxon>
    </lineage>
</organism>
<evidence type="ECO:0000313" key="2">
    <source>
        <dbReference type="EMBL" id="GAF93676.1"/>
    </source>
</evidence>
<feature type="compositionally biased region" description="Basic and acidic residues" evidence="1">
    <location>
        <begin position="138"/>
        <end position="147"/>
    </location>
</feature>
<accession>X0U2U2</accession>
<reference evidence="2" key="1">
    <citation type="journal article" date="2014" name="Front. Microbiol.">
        <title>High frequency of phylogenetically diverse reductive dehalogenase-homologous genes in deep subseafloor sedimentary metagenomes.</title>
        <authorList>
            <person name="Kawai M."/>
            <person name="Futagami T."/>
            <person name="Toyoda A."/>
            <person name="Takaki Y."/>
            <person name="Nishi S."/>
            <person name="Hori S."/>
            <person name="Arai W."/>
            <person name="Tsubouchi T."/>
            <person name="Morono Y."/>
            <person name="Uchiyama I."/>
            <person name="Ito T."/>
            <person name="Fujiyama A."/>
            <person name="Inagaki F."/>
            <person name="Takami H."/>
        </authorList>
    </citation>
    <scope>NUCLEOTIDE SEQUENCE</scope>
    <source>
        <strain evidence="2">Expedition CK06-06</strain>
    </source>
</reference>
<protein>
    <submittedName>
        <fullName evidence="2">Uncharacterized protein</fullName>
    </submittedName>
</protein>
<gene>
    <name evidence="2" type="ORF">S01H1_21292</name>
</gene>
<comment type="caution">
    <text evidence="2">The sequence shown here is derived from an EMBL/GenBank/DDBJ whole genome shotgun (WGS) entry which is preliminary data.</text>
</comment>
<feature type="non-terminal residue" evidence="2">
    <location>
        <position position="1"/>
    </location>
</feature>
<evidence type="ECO:0000256" key="1">
    <source>
        <dbReference type="SAM" id="MobiDB-lite"/>
    </source>
</evidence>
<dbReference type="AlphaFoldDB" id="X0U2U2"/>
<proteinExistence type="predicted"/>
<sequence length="163" mass="18742">ARSHSNENDPDMFSFDWFHGTAFQQQQEEARTRCALSHFPDLDRADAAQDARFSRFFDEIEVRRLLYLRDGFSYEVKQLAAVPAKSHLTFECEPVDEQYKVGSFVVSVPFDEIVRVEVFAVHPLEKPEDMPQITGFRSRPERPKPEEGSSAEVQPTFSEEPVG</sequence>
<dbReference type="EMBL" id="BARS01011781">
    <property type="protein sequence ID" value="GAF93676.1"/>
    <property type="molecule type" value="Genomic_DNA"/>
</dbReference>